<feature type="transmembrane region" description="Helical" evidence="7">
    <location>
        <begin position="93"/>
        <end position="120"/>
    </location>
</feature>
<feature type="transmembrane region" description="Helical" evidence="7">
    <location>
        <begin position="355"/>
        <end position="374"/>
    </location>
</feature>
<dbReference type="EMBL" id="MFIX01000109">
    <property type="protein sequence ID" value="OGG04630.1"/>
    <property type="molecule type" value="Genomic_DNA"/>
</dbReference>
<evidence type="ECO:0000259" key="8">
    <source>
        <dbReference type="PROSITE" id="PS50850"/>
    </source>
</evidence>
<feature type="transmembrane region" description="Helical" evidence="7">
    <location>
        <begin position="226"/>
        <end position="250"/>
    </location>
</feature>
<dbReference type="Pfam" id="PF07690">
    <property type="entry name" value="MFS_1"/>
    <property type="match status" value="1"/>
</dbReference>
<feature type="transmembrane region" description="Helical" evidence="7">
    <location>
        <begin position="68"/>
        <end position="86"/>
    </location>
</feature>
<keyword evidence="6 7" id="KW-0472">Membrane</keyword>
<accession>A0A1F5YWR0</accession>
<dbReference type="InterPro" id="IPR036259">
    <property type="entry name" value="MFS_trans_sf"/>
</dbReference>
<dbReference type="InterPro" id="IPR020846">
    <property type="entry name" value="MFS_dom"/>
</dbReference>
<organism evidence="9 10">
    <name type="scientific">Candidatus Glassbacteria bacterium RIFCSPLOWO2_12_FULL_58_11</name>
    <dbReference type="NCBI Taxonomy" id="1817867"/>
    <lineage>
        <taxon>Bacteria</taxon>
        <taxon>Candidatus Glassiibacteriota</taxon>
    </lineage>
</organism>
<evidence type="ECO:0000256" key="6">
    <source>
        <dbReference type="ARBA" id="ARBA00023136"/>
    </source>
</evidence>
<dbReference type="PANTHER" id="PTHR23514:SF3">
    <property type="entry name" value="BYPASS OF STOP CODON PROTEIN 6"/>
    <property type="match status" value="1"/>
</dbReference>
<name>A0A1F5YWR0_9BACT</name>
<evidence type="ECO:0000256" key="3">
    <source>
        <dbReference type="ARBA" id="ARBA00022448"/>
    </source>
</evidence>
<evidence type="ECO:0000256" key="5">
    <source>
        <dbReference type="ARBA" id="ARBA00022989"/>
    </source>
</evidence>
<keyword evidence="5 7" id="KW-1133">Transmembrane helix</keyword>
<evidence type="ECO:0000256" key="7">
    <source>
        <dbReference type="SAM" id="Phobius"/>
    </source>
</evidence>
<feature type="transmembrane region" description="Helical" evidence="7">
    <location>
        <begin position="161"/>
        <end position="182"/>
    </location>
</feature>
<dbReference type="GO" id="GO:0012505">
    <property type="term" value="C:endomembrane system"/>
    <property type="evidence" value="ECO:0007669"/>
    <property type="project" value="UniProtKB-SubCell"/>
</dbReference>
<dbReference type="GO" id="GO:0016020">
    <property type="term" value="C:membrane"/>
    <property type="evidence" value="ECO:0007669"/>
    <property type="project" value="TreeGrafter"/>
</dbReference>
<dbReference type="Proteomes" id="UP000179129">
    <property type="component" value="Unassembled WGS sequence"/>
</dbReference>
<feature type="domain" description="Major facilitator superfamily (MFS) profile" evidence="8">
    <location>
        <begin position="2"/>
        <end position="376"/>
    </location>
</feature>
<feature type="transmembrane region" description="Helical" evidence="7">
    <location>
        <begin position="126"/>
        <end position="149"/>
    </location>
</feature>
<comment type="similarity">
    <text evidence="2">Belongs to the major facilitator superfamily.</text>
</comment>
<dbReference type="PANTHER" id="PTHR23514">
    <property type="entry name" value="BYPASS OF STOP CODON PROTEIN 6"/>
    <property type="match status" value="1"/>
</dbReference>
<feature type="transmembrane region" description="Helical" evidence="7">
    <location>
        <begin position="262"/>
        <end position="281"/>
    </location>
</feature>
<dbReference type="STRING" id="1817867.A3F83_00210"/>
<reference evidence="9 10" key="1">
    <citation type="journal article" date="2016" name="Nat. Commun.">
        <title>Thousands of microbial genomes shed light on interconnected biogeochemical processes in an aquifer system.</title>
        <authorList>
            <person name="Anantharaman K."/>
            <person name="Brown C.T."/>
            <person name="Hug L.A."/>
            <person name="Sharon I."/>
            <person name="Castelle C.J."/>
            <person name="Probst A.J."/>
            <person name="Thomas B.C."/>
            <person name="Singh A."/>
            <person name="Wilkins M.J."/>
            <person name="Karaoz U."/>
            <person name="Brodie E.L."/>
            <person name="Williams K.H."/>
            <person name="Hubbard S.S."/>
            <person name="Banfield J.F."/>
        </authorList>
    </citation>
    <scope>NUCLEOTIDE SEQUENCE [LARGE SCALE GENOMIC DNA]</scope>
</reference>
<evidence type="ECO:0000256" key="1">
    <source>
        <dbReference type="ARBA" id="ARBA00004127"/>
    </source>
</evidence>
<dbReference type="GO" id="GO:0022857">
    <property type="term" value="F:transmembrane transporter activity"/>
    <property type="evidence" value="ECO:0007669"/>
    <property type="project" value="InterPro"/>
</dbReference>
<evidence type="ECO:0000313" key="9">
    <source>
        <dbReference type="EMBL" id="OGG04630.1"/>
    </source>
</evidence>
<feature type="transmembrane region" description="Helical" evidence="7">
    <location>
        <begin position="194"/>
        <end position="214"/>
    </location>
</feature>
<dbReference type="AlphaFoldDB" id="A0A1F5YWR0"/>
<sequence>MIQLVAILSVFVLGIVFSLIGAIKLKLAEKLGIDDAKVGGLISTLMFTSIFVVLFIGPLVDAWGHKPFAILGFLLSGAAIFLFSTLKSYKGVVFACILLGVGGMCVNTVGNTLMTVVLFGGQNAPAALNFGNMFFGLGAFSTPFLAIFLIHRLGLSKTVSLIALIAFAPIIFALVTTTYPALPPAGFDIANAVALLGNPAVLVAALALFCYVGLEASMGGWITTYLTSVGLPAGKAGGILSAFWIAIMASRLGTSGVISPENGVTAILALALVAAVSIFTMTATRSNALAGTAVVVTGLAFGPIFPTIVGVTFSKINPELYGSVFAIIFAVGLLGATILPAAIGILSKGKTIQKSLIVAAVTALALAVIALIMGRV</sequence>
<comment type="subcellular location">
    <subcellularLocation>
        <location evidence="1">Endomembrane system</location>
        <topology evidence="1">Multi-pass membrane protein</topology>
    </subcellularLocation>
</comment>
<dbReference type="Gene3D" id="1.20.1250.20">
    <property type="entry name" value="MFS general substrate transporter like domains"/>
    <property type="match status" value="2"/>
</dbReference>
<keyword evidence="4 7" id="KW-0812">Transmembrane</keyword>
<feature type="transmembrane region" description="Helical" evidence="7">
    <location>
        <begin position="38"/>
        <end position="56"/>
    </location>
</feature>
<feature type="transmembrane region" description="Helical" evidence="7">
    <location>
        <begin position="6"/>
        <end position="26"/>
    </location>
</feature>
<proteinExistence type="inferred from homology"/>
<evidence type="ECO:0000313" key="10">
    <source>
        <dbReference type="Proteomes" id="UP000179129"/>
    </source>
</evidence>
<gene>
    <name evidence="9" type="ORF">A3F83_00210</name>
</gene>
<dbReference type="InterPro" id="IPR011701">
    <property type="entry name" value="MFS"/>
</dbReference>
<evidence type="ECO:0000256" key="4">
    <source>
        <dbReference type="ARBA" id="ARBA00022692"/>
    </source>
</evidence>
<protein>
    <recommendedName>
        <fullName evidence="8">Major facilitator superfamily (MFS) profile domain-containing protein</fullName>
    </recommendedName>
</protein>
<feature type="transmembrane region" description="Helical" evidence="7">
    <location>
        <begin position="320"/>
        <end position="343"/>
    </location>
</feature>
<dbReference type="SUPFAM" id="SSF103473">
    <property type="entry name" value="MFS general substrate transporter"/>
    <property type="match status" value="1"/>
</dbReference>
<keyword evidence="3" id="KW-0813">Transport</keyword>
<evidence type="ECO:0000256" key="2">
    <source>
        <dbReference type="ARBA" id="ARBA00008335"/>
    </source>
</evidence>
<comment type="caution">
    <text evidence="9">The sequence shown here is derived from an EMBL/GenBank/DDBJ whole genome shotgun (WGS) entry which is preliminary data.</text>
</comment>
<dbReference type="PROSITE" id="PS50850">
    <property type="entry name" value="MFS"/>
    <property type="match status" value="1"/>
</dbReference>
<dbReference type="InterPro" id="IPR051788">
    <property type="entry name" value="MFS_Transporter"/>
</dbReference>
<feature type="transmembrane region" description="Helical" evidence="7">
    <location>
        <begin position="288"/>
        <end position="308"/>
    </location>
</feature>